<dbReference type="AlphaFoldDB" id="A0A2A4K2T0"/>
<accession>A0A2A4K2T0</accession>
<feature type="transmembrane region" description="Helical" evidence="1">
    <location>
        <begin position="172"/>
        <end position="189"/>
    </location>
</feature>
<comment type="caution">
    <text evidence="2">The sequence shown here is derived from an EMBL/GenBank/DDBJ whole genome shotgun (WGS) entry which is preliminary data.</text>
</comment>
<keyword evidence="1" id="KW-1133">Transmembrane helix</keyword>
<evidence type="ECO:0000256" key="1">
    <source>
        <dbReference type="SAM" id="Phobius"/>
    </source>
</evidence>
<keyword evidence="1" id="KW-0812">Transmembrane</keyword>
<gene>
    <name evidence="2" type="ORF">B5V51_5315</name>
</gene>
<dbReference type="GO" id="GO:0016020">
    <property type="term" value="C:membrane"/>
    <property type="evidence" value="ECO:0007669"/>
    <property type="project" value="TreeGrafter"/>
</dbReference>
<protein>
    <recommendedName>
        <fullName evidence="3">Transmembrane protein 177</fullName>
    </recommendedName>
</protein>
<dbReference type="PROSITE" id="PS51257">
    <property type="entry name" value="PROKAR_LIPOPROTEIN"/>
    <property type="match status" value="1"/>
</dbReference>
<reference evidence="2" key="1">
    <citation type="submission" date="2017-09" db="EMBL/GenBank/DDBJ databases">
        <title>Contemporary evolution of a Lepidopteran species, Heliothis virescens, in response to modern agricultural practices.</title>
        <authorList>
            <person name="Fritz M.L."/>
            <person name="Deyonke A.M."/>
            <person name="Papanicolaou A."/>
            <person name="Micinski S."/>
            <person name="Westbrook J."/>
            <person name="Gould F."/>
        </authorList>
    </citation>
    <scope>NUCLEOTIDE SEQUENCE [LARGE SCALE GENOMIC DNA]</scope>
    <source>
        <strain evidence="2">HvINT-</strain>
        <tissue evidence="2">Whole body</tissue>
    </source>
</reference>
<dbReference type="InterPro" id="IPR026620">
    <property type="entry name" value="TMEM177"/>
</dbReference>
<feature type="transmembrane region" description="Helical" evidence="1">
    <location>
        <begin position="209"/>
        <end position="225"/>
    </location>
</feature>
<dbReference type="EMBL" id="NWSH01000241">
    <property type="protein sequence ID" value="PCG78083.1"/>
    <property type="molecule type" value="Genomic_DNA"/>
</dbReference>
<sequence>MVTRKPVNWFLTEKGRSFSFAVITGTGLACTAAKYGPQTFFLDKYKDFVHYYNNGQPSVLSKELRDRCSKCLDILNIPDVHRKLIVPFSVFGYDLFHAGSINSKFGVAIGIPVNFNYKTLADIQADDIQVNQKKVDWESEAGKKLADALILPEKIQEFAICREIIMTQNNKIMFQAAYPFTCLFFAYNVSQILNRRLNLYAAPPPMRGILYTIVGMFATGLYFLMTDMTEVHYETDTDQRLCELGPEYVKSGKIFYEKLLNRNQALRELMGSEGEKKYSKMGNENFGIRQPRVALVHRKLFFEQKLKEINDTDKSDNSTNVLL</sequence>
<dbReference type="STRING" id="7102.A0A2A4K2T0"/>
<evidence type="ECO:0000313" key="2">
    <source>
        <dbReference type="EMBL" id="PCG78083.1"/>
    </source>
</evidence>
<dbReference type="PANTHER" id="PTHR21824:SF4">
    <property type="entry name" value="TRANSMEMBRANE PROTEIN 177"/>
    <property type="match status" value="1"/>
</dbReference>
<name>A0A2A4K2T0_HELVI</name>
<dbReference type="PANTHER" id="PTHR21824">
    <property type="entry name" value="TRANSMEMBRANE PROTEIN 177"/>
    <property type="match status" value="1"/>
</dbReference>
<evidence type="ECO:0008006" key="3">
    <source>
        <dbReference type="Google" id="ProtNLM"/>
    </source>
</evidence>
<organism evidence="2">
    <name type="scientific">Heliothis virescens</name>
    <name type="common">Tobacco budworm moth</name>
    <dbReference type="NCBI Taxonomy" id="7102"/>
    <lineage>
        <taxon>Eukaryota</taxon>
        <taxon>Metazoa</taxon>
        <taxon>Ecdysozoa</taxon>
        <taxon>Arthropoda</taxon>
        <taxon>Hexapoda</taxon>
        <taxon>Insecta</taxon>
        <taxon>Pterygota</taxon>
        <taxon>Neoptera</taxon>
        <taxon>Endopterygota</taxon>
        <taxon>Lepidoptera</taxon>
        <taxon>Glossata</taxon>
        <taxon>Ditrysia</taxon>
        <taxon>Noctuoidea</taxon>
        <taxon>Noctuidae</taxon>
        <taxon>Heliothinae</taxon>
        <taxon>Heliothis</taxon>
    </lineage>
</organism>
<proteinExistence type="predicted"/>
<keyword evidence="1" id="KW-0472">Membrane</keyword>